<dbReference type="Proteomes" id="UP000008457">
    <property type="component" value="Chromosome"/>
</dbReference>
<dbReference type="SMART" id="SM00646">
    <property type="entry name" value="Ami_3"/>
    <property type="match status" value="1"/>
</dbReference>
<reference evidence="3 4" key="2">
    <citation type="journal article" date="2011" name="Stand. Genomic Sci.">
        <title>Complete genome sequence of Mahella australiensis type strain (50-1 BON).</title>
        <authorList>
            <person name="Sikorski J."/>
            <person name="Teshima H."/>
            <person name="Nolan M."/>
            <person name="Lucas S."/>
            <person name="Hammon N."/>
            <person name="Deshpande S."/>
            <person name="Cheng J.F."/>
            <person name="Pitluck S."/>
            <person name="Liolios K."/>
            <person name="Pagani I."/>
            <person name="Ivanova N."/>
            <person name="Huntemann M."/>
            <person name="Mavromatis K."/>
            <person name="Ovchinikova G."/>
            <person name="Pati A."/>
            <person name="Tapia R."/>
            <person name="Han C."/>
            <person name="Goodwin L."/>
            <person name="Chen A."/>
            <person name="Palaniappan K."/>
            <person name="Land M."/>
            <person name="Hauser L."/>
            <person name="Ngatchou-Djao O.D."/>
            <person name="Rohde M."/>
            <person name="Pukall R."/>
            <person name="Spring S."/>
            <person name="Abt B."/>
            <person name="Goker M."/>
            <person name="Detter J.C."/>
            <person name="Woyke T."/>
            <person name="Bristow J."/>
            <person name="Markowitz V."/>
            <person name="Hugenholtz P."/>
            <person name="Eisen J.A."/>
            <person name="Kyrpides N.C."/>
            <person name="Klenk H.P."/>
            <person name="Lapidus A."/>
        </authorList>
    </citation>
    <scope>NUCLEOTIDE SEQUENCE [LARGE SCALE GENOMIC DNA]</scope>
    <source>
        <strain evidence="4">DSM 15567 / CIP 107919 / 50-1 BON</strain>
    </source>
</reference>
<name>F3ZZ11_MAHA5</name>
<dbReference type="OrthoDB" id="9772024at2"/>
<keyword evidence="4" id="KW-1185">Reference proteome</keyword>
<dbReference type="CDD" id="cd02696">
    <property type="entry name" value="MurNAc-LAA"/>
    <property type="match status" value="1"/>
</dbReference>
<protein>
    <submittedName>
        <fullName evidence="3">Cell wall hydrolase/autolysin</fullName>
    </submittedName>
</protein>
<dbReference type="AlphaFoldDB" id="F3ZZ11"/>
<keyword evidence="1 3" id="KW-0378">Hydrolase</keyword>
<dbReference type="Pfam" id="PF01520">
    <property type="entry name" value="Amidase_3"/>
    <property type="match status" value="1"/>
</dbReference>
<evidence type="ECO:0000313" key="3">
    <source>
        <dbReference type="EMBL" id="AEE96770.1"/>
    </source>
</evidence>
<gene>
    <name evidence="3" type="ordered locus">Mahau_1582</name>
</gene>
<dbReference type="GO" id="GO:0008745">
    <property type="term" value="F:N-acetylmuramoyl-L-alanine amidase activity"/>
    <property type="evidence" value="ECO:0007669"/>
    <property type="project" value="InterPro"/>
</dbReference>
<dbReference type="GO" id="GO:0009253">
    <property type="term" value="P:peptidoglycan catabolic process"/>
    <property type="evidence" value="ECO:0007669"/>
    <property type="project" value="InterPro"/>
</dbReference>
<reference evidence="4" key="1">
    <citation type="submission" date="2010-11" db="EMBL/GenBank/DDBJ databases">
        <title>The complete genome of Mahella australiensis DSM 15567.</title>
        <authorList>
            <consortium name="US DOE Joint Genome Institute (JGI-PGF)"/>
            <person name="Lucas S."/>
            <person name="Copeland A."/>
            <person name="Lapidus A."/>
            <person name="Bruce D."/>
            <person name="Goodwin L."/>
            <person name="Pitluck S."/>
            <person name="Kyrpides N."/>
            <person name="Mavromatis K."/>
            <person name="Pagani I."/>
            <person name="Ivanova N."/>
            <person name="Teshima H."/>
            <person name="Brettin T."/>
            <person name="Detter J.C."/>
            <person name="Han C."/>
            <person name="Tapia R."/>
            <person name="Land M."/>
            <person name="Hauser L."/>
            <person name="Markowitz V."/>
            <person name="Cheng J.-F."/>
            <person name="Hugenholtz P."/>
            <person name="Woyke T."/>
            <person name="Wu D."/>
            <person name="Spring S."/>
            <person name="Pukall R."/>
            <person name="Steenblock K."/>
            <person name="Schneider S."/>
            <person name="Klenk H.-P."/>
            <person name="Eisen J.A."/>
        </authorList>
    </citation>
    <scope>NUCLEOTIDE SEQUENCE [LARGE SCALE GENOMIC DNA]</scope>
    <source>
        <strain evidence="4">DSM 15567 / CIP 107919 / 50-1 BON</strain>
    </source>
</reference>
<dbReference type="RefSeq" id="WP_013781199.1">
    <property type="nucleotide sequence ID" value="NC_015520.1"/>
</dbReference>
<evidence type="ECO:0000259" key="2">
    <source>
        <dbReference type="SMART" id="SM00646"/>
    </source>
</evidence>
<feature type="domain" description="MurNAc-LAA" evidence="2">
    <location>
        <begin position="62"/>
        <end position="179"/>
    </location>
</feature>
<dbReference type="GO" id="GO:0030288">
    <property type="term" value="C:outer membrane-bounded periplasmic space"/>
    <property type="evidence" value="ECO:0007669"/>
    <property type="project" value="TreeGrafter"/>
</dbReference>
<evidence type="ECO:0000256" key="1">
    <source>
        <dbReference type="ARBA" id="ARBA00022801"/>
    </source>
</evidence>
<accession>F3ZZ11</accession>
<dbReference type="EMBL" id="CP002360">
    <property type="protein sequence ID" value="AEE96770.1"/>
    <property type="molecule type" value="Genomic_DNA"/>
</dbReference>
<dbReference type="HOGENOM" id="CLU_014322_9_1_9"/>
<organism evidence="3 4">
    <name type="scientific">Mahella australiensis (strain DSM 15567 / CIP 107919 / 50-1 BON)</name>
    <dbReference type="NCBI Taxonomy" id="697281"/>
    <lineage>
        <taxon>Bacteria</taxon>
        <taxon>Bacillati</taxon>
        <taxon>Bacillota</taxon>
        <taxon>Clostridia</taxon>
        <taxon>Thermoanaerobacterales</taxon>
        <taxon>Thermoanaerobacterales Family IV. Incertae Sedis</taxon>
        <taxon>Mahella</taxon>
    </lineage>
</organism>
<dbReference type="Gene3D" id="3.40.630.40">
    <property type="entry name" value="Zn-dependent exopeptidases"/>
    <property type="match status" value="1"/>
</dbReference>
<dbReference type="PANTHER" id="PTHR30404:SF0">
    <property type="entry name" value="N-ACETYLMURAMOYL-L-ALANINE AMIDASE AMIC"/>
    <property type="match status" value="1"/>
</dbReference>
<dbReference type="KEGG" id="mas:Mahau_1582"/>
<dbReference type="SUPFAM" id="SSF53187">
    <property type="entry name" value="Zn-dependent exopeptidases"/>
    <property type="match status" value="1"/>
</dbReference>
<dbReference type="STRING" id="697281.Mahau_1582"/>
<dbReference type="InterPro" id="IPR002508">
    <property type="entry name" value="MurNAc-LAA_cat"/>
</dbReference>
<dbReference type="InterPro" id="IPR050695">
    <property type="entry name" value="N-acetylmuramoyl_amidase_3"/>
</dbReference>
<evidence type="ECO:0000313" key="4">
    <source>
        <dbReference type="Proteomes" id="UP000008457"/>
    </source>
</evidence>
<sequence length="244" mass="26981">MHICIDPGHGGSDRYNRGPTGYIEADGVLDIALRLSYKLQQAGIKVTMTRDTDKTVTPVQRIAIANKSGADALISIHTNAATNPQANGVEAFYSLFTTTGNKLASYLVNQISLDLKLRNRGIKTRKASNGRDYYYIIRETSMPAVIIECAFHTNVREEALLKQADFRQQLADSIAKAVFKYFGINESQQPIRPGVKVYYNGRDITAQVQPQVANNIAKASIEPLVTILGHKYKYVSSANRIDIS</sequence>
<proteinExistence type="predicted"/>
<dbReference type="eggNOG" id="COG0860">
    <property type="taxonomic scope" value="Bacteria"/>
</dbReference>
<dbReference type="PANTHER" id="PTHR30404">
    <property type="entry name" value="N-ACETYLMURAMOYL-L-ALANINE AMIDASE"/>
    <property type="match status" value="1"/>
</dbReference>